<dbReference type="SUPFAM" id="SSF89796">
    <property type="entry name" value="CoA-transferase family III (CaiB/BaiF)"/>
    <property type="match status" value="1"/>
</dbReference>
<dbReference type="InterPro" id="IPR003673">
    <property type="entry name" value="CoA-Trfase_fam_III"/>
</dbReference>
<dbReference type="RefSeq" id="WP_166229104.1">
    <property type="nucleotide sequence ID" value="NZ_CP049989.1"/>
</dbReference>
<dbReference type="GO" id="GO:0016740">
    <property type="term" value="F:transferase activity"/>
    <property type="evidence" value="ECO:0007669"/>
    <property type="project" value="UniProtKB-KW"/>
</dbReference>
<name>A0A6G8IKK6_9BURK</name>
<evidence type="ECO:0000313" key="1">
    <source>
        <dbReference type="EMBL" id="QIM53772.1"/>
    </source>
</evidence>
<protein>
    <submittedName>
        <fullName evidence="1">CoA transferase</fullName>
    </submittedName>
</protein>
<dbReference type="Gene3D" id="3.30.1540.10">
    <property type="entry name" value="formyl-coa transferase, domain 3"/>
    <property type="match status" value="1"/>
</dbReference>
<dbReference type="InterPro" id="IPR044855">
    <property type="entry name" value="CoA-Trfase_III_dom3_sf"/>
</dbReference>
<dbReference type="Gene3D" id="3.40.50.10540">
    <property type="entry name" value="Crotonobetainyl-coa:carnitine coa-transferase, domain 1"/>
    <property type="match status" value="1"/>
</dbReference>
<accession>A0A6G8IKK6</accession>
<dbReference type="EMBL" id="CP049989">
    <property type="protein sequence ID" value="QIM53772.1"/>
    <property type="molecule type" value="Genomic_DNA"/>
</dbReference>
<reference evidence="1 2" key="1">
    <citation type="submission" date="2020-03" db="EMBL/GenBank/DDBJ databases">
        <title>Hydrogenophaga sp. nov. isolated from cyanobacterial mat.</title>
        <authorList>
            <person name="Thorat V."/>
            <person name="Kirdat K."/>
            <person name="Tiwarekar B."/>
            <person name="Costa E.D."/>
            <person name="Yadav A."/>
        </authorList>
    </citation>
    <scope>NUCLEOTIDE SEQUENCE [LARGE SCALE GENOMIC DNA]</scope>
    <source>
        <strain evidence="1 2">BA0156</strain>
    </source>
</reference>
<dbReference type="PANTHER" id="PTHR48228">
    <property type="entry name" value="SUCCINYL-COA--D-CITRAMALATE COA-TRANSFERASE"/>
    <property type="match status" value="1"/>
</dbReference>
<dbReference type="PANTHER" id="PTHR48228:SF5">
    <property type="entry name" value="ALPHA-METHYLACYL-COA RACEMASE"/>
    <property type="match status" value="1"/>
</dbReference>
<dbReference type="Proteomes" id="UP000503162">
    <property type="component" value="Chromosome"/>
</dbReference>
<organism evidence="1 2">
    <name type="scientific">Hydrogenophaga crocea</name>
    <dbReference type="NCBI Taxonomy" id="2716225"/>
    <lineage>
        <taxon>Bacteria</taxon>
        <taxon>Pseudomonadati</taxon>
        <taxon>Pseudomonadota</taxon>
        <taxon>Betaproteobacteria</taxon>
        <taxon>Burkholderiales</taxon>
        <taxon>Comamonadaceae</taxon>
        <taxon>Hydrogenophaga</taxon>
    </lineage>
</organism>
<gene>
    <name evidence="1" type="ORF">G9Q37_17220</name>
</gene>
<keyword evidence="1" id="KW-0808">Transferase</keyword>
<dbReference type="InterPro" id="IPR023606">
    <property type="entry name" value="CoA-Trfase_III_dom_1_sf"/>
</dbReference>
<dbReference type="InterPro" id="IPR050509">
    <property type="entry name" value="CoA-transferase_III"/>
</dbReference>
<evidence type="ECO:0000313" key="2">
    <source>
        <dbReference type="Proteomes" id="UP000503162"/>
    </source>
</evidence>
<dbReference type="Pfam" id="PF02515">
    <property type="entry name" value="CoA_transf_3"/>
    <property type="match status" value="1"/>
</dbReference>
<keyword evidence="2" id="KW-1185">Reference proteome</keyword>
<sequence length="393" mass="41663">MSGPLSSLTVIEFAGIGPAPFAGMLLADLGATVVRIDRPPVEPGGDPLGSLLRNDSIVDRGRHSVALNLKDPRAVQAALRLVDRADIVLEGFRPGVMEKLGLGPEVCHARHPRLVYGRMTGWGQHGPLAQTAGHDINYIALSGALHAIGSADRPMPPLNLVGDYGGGGMLMAFGLLAAVLHARTSGTGQVVDAAMVDGAALLMAAQFGFLAKGHWKDQRESNFLDGGAHFYGTYACADGKHIAVGAIEPAFYRELLARCGIDDPQFEQQWERAQWPQLREKLERLFAQRTRAQWCELLEGTDACVAPVLSLGEAADHPHLRARQTLVNAAGVLQPAPAPRFGATPARLPTAAPLVGSGTRTWLARAGLCAEEIDALLREGAACARDAMPQAAD</sequence>
<dbReference type="AlphaFoldDB" id="A0A6G8IKK6"/>
<proteinExistence type="predicted"/>
<dbReference type="KEGG" id="hcz:G9Q37_17220"/>